<dbReference type="AlphaFoldDB" id="A0A1V6N2U0"/>
<gene>
    <name evidence="1" type="ORF">MBBAR_6c00990</name>
</gene>
<reference evidence="1 2" key="1">
    <citation type="submission" date="2014-12" db="EMBL/GenBank/DDBJ databases">
        <title>Genome sequence of Methanobrevibacter arboriphilicus DH1, DSM1125.</title>
        <authorList>
            <person name="Poehlein A."/>
            <person name="Thauer R.K."/>
            <person name="Seedorf H."/>
            <person name="Daniel R."/>
        </authorList>
    </citation>
    <scope>NUCLEOTIDE SEQUENCE [LARGE SCALE GENOMIC DNA]</scope>
    <source>
        <strain evidence="1 2">DH1</strain>
    </source>
</reference>
<evidence type="ECO:0000313" key="2">
    <source>
        <dbReference type="Proteomes" id="UP000191661"/>
    </source>
</evidence>
<keyword evidence="2" id="KW-1185">Reference proteome</keyword>
<dbReference type="RefSeq" id="WP_080460045.1">
    <property type="nucleotide sequence ID" value="NZ_JXMW01000006.1"/>
</dbReference>
<evidence type="ECO:0008006" key="3">
    <source>
        <dbReference type="Google" id="ProtNLM"/>
    </source>
</evidence>
<dbReference type="Gene3D" id="1.10.10.60">
    <property type="entry name" value="Homeodomain-like"/>
    <property type="match status" value="2"/>
</dbReference>
<proteinExistence type="predicted"/>
<dbReference type="SUPFAM" id="SSF46689">
    <property type="entry name" value="Homeodomain-like"/>
    <property type="match status" value="1"/>
</dbReference>
<organism evidence="1 2">
    <name type="scientific">Methanobrevibacter arboriphilus JCM 13429 = DSM 1125</name>
    <dbReference type="NCBI Taxonomy" id="1300164"/>
    <lineage>
        <taxon>Archaea</taxon>
        <taxon>Methanobacteriati</taxon>
        <taxon>Methanobacteriota</taxon>
        <taxon>Methanomada group</taxon>
        <taxon>Methanobacteria</taxon>
        <taxon>Methanobacteriales</taxon>
        <taxon>Methanobacteriaceae</taxon>
        <taxon>Methanobrevibacter</taxon>
    </lineage>
</organism>
<protein>
    <recommendedName>
        <fullName evidence="3">Resolvase HTH domain-containing protein</fullName>
    </recommendedName>
</protein>
<dbReference type="Proteomes" id="UP000191661">
    <property type="component" value="Unassembled WGS sequence"/>
</dbReference>
<dbReference type="InterPro" id="IPR009057">
    <property type="entry name" value="Homeodomain-like_sf"/>
</dbReference>
<evidence type="ECO:0000313" key="1">
    <source>
        <dbReference type="EMBL" id="OQD58989.1"/>
    </source>
</evidence>
<dbReference type="EMBL" id="JXMW01000006">
    <property type="protein sequence ID" value="OQD58989.1"/>
    <property type="molecule type" value="Genomic_DNA"/>
</dbReference>
<comment type="caution">
    <text evidence="1">The sequence shown here is derived from an EMBL/GenBank/DDBJ whole genome shotgun (WGS) entry which is preliminary data.</text>
</comment>
<accession>A0A1V6N2U0</accession>
<name>A0A1V6N2U0_METAZ</name>
<dbReference type="OrthoDB" id="85471at2157"/>
<sequence>MLDKDKNKKEAETIHISSQLSSKMIVNLMDEYPNLKRITCPPSIYKRISKKYLEALEELEIEVEIKHNWTTRIKYSDEKKEEVIKLIKSGKTPTEVAEYLNLPVKTIYYMKNSYDKEKFKLKRGKKNKYNDATRTRIKNLAKSGVPVKKIAKKENIPLRTVYHIIKNS</sequence>